<dbReference type="EMBL" id="GBHO01033492">
    <property type="protein sequence ID" value="JAG10112.1"/>
    <property type="molecule type" value="Transcribed_RNA"/>
</dbReference>
<protein>
    <submittedName>
        <fullName evidence="2">Frizzled-6</fullName>
    </submittedName>
</protein>
<name>A0A0A9WNV0_LYGHE</name>
<organism evidence="2">
    <name type="scientific">Lygus hesperus</name>
    <name type="common">Western plant bug</name>
    <dbReference type="NCBI Taxonomy" id="30085"/>
    <lineage>
        <taxon>Eukaryota</taxon>
        <taxon>Metazoa</taxon>
        <taxon>Ecdysozoa</taxon>
        <taxon>Arthropoda</taxon>
        <taxon>Hexapoda</taxon>
        <taxon>Insecta</taxon>
        <taxon>Pterygota</taxon>
        <taxon>Neoptera</taxon>
        <taxon>Paraneoptera</taxon>
        <taxon>Hemiptera</taxon>
        <taxon>Heteroptera</taxon>
        <taxon>Panheteroptera</taxon>
        <taxon>Cimicomorpha</taxon>
        <taxon>Miridae</taxon>
        <taxon>Mirini</taxon>
        <taxon>Lygus</taxon>
    </lineage>
</organism>
<feature type="non-terminal residue" evidence="2">
    <location>
        <position position="1"/>
    </location>
</feature>
<reference evidence="2" key="2">
    <citation type="submission" date="2014-07" db="EMBL/GenBank/DDBJ databases">
        <authorList>
            <person name="Hull J."/>
        </authorList>
    </citation>
    <scope>NUCLEOTIDE SEQUENCE</scope>
</reference>
<proteinExistence type="predicted"/>
<sequence length="131" mass="14119">ELTTPSPASSVSSLSGLSFDGKGSASCTIDHARPSYHLAMKHTMNYPYEKIPSAEEINRMSRGGENQFMAFQSQLPAPVFAAPSSTLSSDVTTSEQSSSASAWPRHHLLELLLKIMKLSYGNAASTVDLNR</sequence>
<accession>A0A0A9WNV0</accession>
<dbReference type="AlphaFoldDB" id="A0A0A9WNV0"/>
<feature type="region of interest" description="Disordered" evidence="1">
    <location>
        <begin position="82"/>
        <end position="102"/>
    </location>
</feature>
<feature type="compositionally biased region" description="Low complexity" evidence="1">
    <location>
        <begin position="1"/>
        <end position="18"/>
    </location>
</feature>
<feature type="region of interest" description="Disordered" evidence="1">
    <location>
        <begin position="1"/>
        <end position="25"/>
    </location>
</feature>
<reference evidence="2" key="1">
    <citation type="journal article" date="2014" name="PLoS ONE">
        <title>Transcriptome-Based Identification of ABC Transporters in the Western Tarnished Plant Bug Lygus hesperus.</title>
        <authorList>
            <person name="Hull J.J."/>
            <person name="Chaney K."/>
            <person name="Geib S.M."/>
            <person name="Fabrick J.A."/>
            <person name="Brent C.S."/>
            <person name="Walsh D."/>
            <person name="Lavine L.C."/>
        </authorList>
    </citation>
    <scope>NUCLEOTIDE SEQUENCE</scope>
</reference>
<feature type="compositionally biased region" description="Low complexity" evidence="1">
    <location>
        <begin position="88"/>
        <end position="102"/>
    </location>
</feature>
<gene>
    <name evidence="2" type="primary">FZD6</name>
    <name evidence="2" type="ORF">CM83_4568</name>
</gene>
<evidence type="ECO:0000313" key="2">
    <source>
        <dbReference type="EMBL" id="JAG10112.1"/>
    </source>
</evidence>
<evidence type="ECO:0000256" key="1">
    <source>
        <dbReference type="SAM" id="MobiDB-lite"/>
    </source>
</evidence>